<dbReference type="InterPro" id="IPR001138">
    <property type="entry name" value="Zn2Cys6_DnaBD"/>
</dbReference>
<protein>
    <submittedName>
        <fullName evidence="7">Putative transcriptional regulatory protein</fullName>
    </submittedName>
</protein>
<dbReference type="GO" id="GO:0005634">
    <property type="term" value="C:nucleus"/>
    <property type="evidence" value="ECO:0007669"/>
    <property type="project" value="UniProtKB-SubCell"/>
</dbReference>
<evidence type="ECO:0000256" key="1">
    <source>
        <dbReference type="ARBA" id="ARBA00004123"/>
    </source>
</evidence>
<feature type="region of interest" description="Disordered" evidence="5">
    <location>
        <begin position="1"/>
        <end position="39"/>
    </location>
</feature>
<dbReference type="InterPro" id="IPR036864">
    <property type="entry name" value="Zn2-C6_fun-type_DNA-bd_sf"/>
</dbReference>
<feature type="compositionally biased region" description="Polar residues" evidence="5">
    <location>
        <begin position="102"/>
        <end position="118"/>
    </location>
</feature>
<dbReference type="SUPFAM" id="SSF57701">
    <property type="entry name" value="Zn2/Cys6 DNA-binding domain"/>
    <property type="match status" value="1"/>
</dbReference>
<keyword evidence="3" id="KW-0238">DNA-binding</keyword>
<dbReference type="Proteomes" id="UP000469559">
    <property type="component" value="Unassembled WGS sequence"/>
</dbReference>
<keyword evidence="2" id="KW-0479">Metal-binding</keyword>
<gene>
    <name evidence="7" type="ORF">LARI1_G000782</name>
</gene>
<dbReference type="PANTHER" id="PTHR46910">
    <property type="entry name" value="TRANSCRIPTION FACTOR PDR1"/>
    <property type="match status" value="1"/>
</dbReference>
<accession>A0A8T9BMM4</accession>
<dbReference type="GO" id="GO:0008270">
    <property type="term" value="F:zinc ion binding"/>
    <property type="evidence" value="ECO:0007669"/>
    <property type="project" value="InterPro"/>
</dbReference>
<proteinExistence type="predicted"/>
<keyword evidence="8" id="KW-1185">Reference proteome</keyword>
<evidence type="ECO:0000313" key="8">
    <source>
        <dbReference type="Proteomes" id="UP000469559"/>
    </source>
</evidence>
<dbReference type="InterPro" id="IPR050987">
    <property type="entry name" value="AtrR-like"/>
</dbReference>
<dbReference type="PANTHER" id="PTHR46910:SF3">
    <property type="entry name" value="HALOTOLERANCE PROTEIN 9-RELATED"/>
    <property type="match status" value="1"/>
</dbReference>
<sequence length="786" mass="87601">MDARQQSPTLSSSNSNSHADVIVVSSAQKPPGTQRAKRVDRACENCRRKRLKCTAEQHPCMNCLLYHAECVYGPSPKARASNNLPKPSTRTKKRKQSPVVESANTGNDTAVEQTEQSGGSHGVAEDRLSVGNSTISQHGREPTPGHSPSTGMEMPLQQHAEGLLRLDTDTIGDIRMGEIDNTMGIGLDDFDGMSDFLEGVPLQGSSLSDLAPLHEEASRHRSMPHDGSSRPSSEMLPDKESDGGVVGLQHFIRESSRRPDTQSVESIPPGLIVNMNDANGKFIGVNSTGATVASSLRYSIDGHGAIKECDVRDYLIGSVSHVDEMGVPPSTTHLDYRLPDQSAARQGVNCYFRNIHVHYPILNAQNFLDDWPRLYDPTPPKQNPVRYSRFFLIVAIGLLSQTQTPNLGLSVDDALPQELHHQAWRLLNDVLARPYAASVQVILLHQEWNGMGPLRNSHTNRPVRWFAPATLSRNELVGGRDTLEVTNMVATQGRPPAVSNTLCDMEVLPLLRNPDSPGDKLIRPAADIYYWHVKLAQIENSFCCLFSSAETGESRTAKVGDLDTALRRWRDEIPMEYRPDQEILADHEMYQSIAMIHLQFFNILRALHWASLSSAKHDVSALNSHQNPRIRSSEAICVASARSFVKILNDFHTDHYMAALSTLFQNIFKYPQKHSARTDLEILRAGQYHFERHVHPSRLNPQLSSLFRKMQIAAEDLLNKSSSTIRSVHRLSDTDKFKYYSDSGMQQSYYGNTKSPGMSFFDSMFSPRFPSFGEGHTNTLYNEVSL</sequence>
<dbReference type="CDD" id="cd00067">
    <property type="entry name" value="GAL4"/>
    <property type="match status" value="1"/>
</dbReference>
<organism evidence="7 8">
    <name type="scientific">Lachnellula arida</name>
    <dbReference type="NCBI Taxonomy" id="1316785"/>
    <lineage>
        <taxon>Eukaryota</taxon>
        <taxon>Fungi</taxon>
        <taxon>Dikarya</taxon>
        <taxon>Ascomycota</taxon>
        <taxon>Pezizomycotina</taxon>
        <taxon>Leotiomycetes</taxon>
        <taxon>Helotiales</taxon>
        <taxon>Lachnaceae</taxon>
        <taxon>Lachnellula</taxon>
    </lineage>
</organism>
<evidence type="ECO:0000256" key="5">
    <source>
        <dbReference type="SAM" id="MobiDB-lite"/>
    </source>
</evidence>
<reference evidence="7 8" key="1">
    <citation type="submission" date="2018-05" db="EMBL/GenBank/DDBJ databases">
        <title>Whole genome sequencing for identification of molecular markers to develop diagnostic detection tools for the regulated plant pathogen Lachnellula willkommii.</title>
        <authorList>
            <person name="Giroux E."/>
            <person name="Bilodeau G."/>
        </authorList>
    </citation>
    <scope>NUCLEOTIDE SEQUENCE [LARGE SCALE GENOMIC DNA]</scope>
    <source>
        <strain evidence="7 8">CBS 203.66</strain>
    </source>
</reference>
<dbReference type="PROSITE" id="PS00463">
    <property type="entry name" value="ZN2_CY6_FUNGAL_1"/>
    <property type="match status" value="1"/>
</dbReference>
<feature type="region of interest" description="Disordered" evidence="5">
    <location>
        <begin position="214"/>
        <end position="243"/>
    </location>
</feature>
<feature type="compositionally biased region" description="Basic and acidic residues" evidence="5">
    <location>
        <begin position="214"/>
        <end position="228"/>
    </location>
</feature>
<comment type="subcellular location">
    <subcellularLocation>
        <location evidence="1">Nucleus</location>
    </subcellularLocation>
</comment>
<dbReference type="CDD" id="cd12148">
    <property type="entry name" value="fungal_TF_MHR"/>
    <property type="match status" value="1"/>
</dbReference>
<keyword evidence="4" id="KW-0539">Nucleus</keyword>
<dbReference type="AlphaFoldDB" id="A0A8T9BMM4"/>
<evidence type="ECO:0000259" key="6">
    <source>
        <dbReference type="PROSITE" id="PS50048"/>
    </source>
</evidence>
<dbReference type="SMART" id="SM00066">
    <property type="entry name" value="GAL4"/>
    <property type="match status" value="1"/>
</dbReference>
<feature type="compositionally biased region" description="Polar residues" evidence="5">
    <location>
        <begin position="1"/>
        <end position="10"/>
    </location>
</feature>
<name>A0A8T9BMM4_9HELO</name>
<feature type="domain" description="Zn(2)-C6 fungal-type" evidence="6">
    <location>
        <begin position="42"/>
        <end position="72"/>
    </location>
</feature>
<evidence type="ECO:0000313" key="7">
    <source>
        <dbReference type="EMBL" id="TVY19579.1"/>
    </source>
</evidence>
<dbReference type="OrthoDB" id="3559620at2759"/>
<evidence type="ECO:0000256" key="4">
    <source>
        <dbReference type="ARBA" id="ARBA00023242"/>
    </source>
</evidence>
<evidence type="ECO:0000256" key="3">
    <source>
        <dbReference type="ARBA" id="ARBA00023125"/>
    </source>
</evidence>
<dbReference type="GO" id="GO:0000981">
    <property type="term" value="F:DNA-binding transcription factor activity, RNA polymerase II-specific"/>
    <property type="evidence" value="ECO:0007669"/>
    <property type="project" value="InterPro"/>
</dbReference>
<dbReference type="Gene3D" id="4.10.240.10">
    <property type="entry name" value="Zn(2)-C6 fungal-type DNA-binding domain"/>
    <property type="match status" value="1"/>
</dbReference>
<dbReference type="EMBL" id="QGMF01000098">
    <property type="protein sequence ID" value="TVY19579.1"/>
    <property type="molecule type" value="Genomic_DNA"/>
</dbReference>
<dbReference type="GO" id="GO:0003677">
    <property type="term" value="F:DNA binding"/>
    <property type="evidence" value="ECO:0007669"/>
    <property type="project" value="UniProtKB-KW"/>
</dbReference>
<feature type="region of interest" description="Disordered" evidence="5">
    <location>
        <begin position="75"/>
        <end position="153"/>
    </location>
</feature>
<dbReference type="PROSITE" id="PS50048">
    <property type="entry name" value="ZN2_CY6_FUNGAL_2"/>
    <property type="match status" value="1"/>
</dbReference>
<comment type="caution">
    <text evidence="7">The sequence shown here is derived from an EMBL/GenBank/DDBJ whole genome shotgun (WGS) entry which is preliminary data.</text>
</comment>
<dbReference type="Pfam" id="PF00172">
    <property type="entry name" value="Zn_clus"/>
    <property type="match status" value="1"/>
</dbReference>
<evidence type="ECO:0000256" key="2">
    <source>
        <dbReference type="ARBA" id="ARBA00022723"/>
    </source>
</evidence>